<protein>
    <submittedName>
        <fullName evidence="1">Uncharacterized protein</fullName>
    </submittedName>
</protein>
<name>A0A377HPX5_GRIHO</name>
<evidence type="ECO:0000313" key="2">
    <source>
        <dbReference type="Proteomes" id="UP000254512"/>
    </source>
</evidence>
<dbReference type="AlphaFoldDB" id="A0A377HPX5"/>
<gene>
    <name evidence="1" type="ORF">NCTC11645_02508</name>
</gene>
<sequence>MVTLTKKKNMNLKTSTIKRMMLEYVGALKRYCLLLKVGVLP</sequence>
<dbReference type="EMBL" id="UGHD01000002">
    <property type="protein sequence ID" value="STO58093.1"/>
    <property type="molecule type" value="Genomic_DNA"/>
</dbReference>
<proteinExistence type="predicted"/>
<reference evidence="1 2" key="1">
    <citation type="submission" date="2018-06" db="EMBL/GenBank/DDBJ databases">
        <authorList>
            <consortium name="Pathogen Informatics"/>
            <person name="Doyle S."/>
        </authorList>
    </citation>
    <scope>NUCLEOTIDE SEQUENCE [LARGE SCALE GENOMIC DNA]</scope>
    <source>
        <strain evidence="1 2">NCTC11645</strain>
    </source>
</reference>
<evidence type="ECO:0000313" key="1">
    <source>
        <dbReference type="EMBL" id="STO58093.1"/>
    </source>
</evidence>
<dbReference type="Proteomes" id="UP000254512">
    <property type="component" value="Unassembled WGS sequence"/>
</dbReference>
<organism evidence="1 2">
    <name type="scientific">Grimontia hollisae</name>
    <name type="common">Vibrio hollisae</name>
    <dbReference type="NCBI Taxonomy" id="673"/>
    <lineage>
        <taxon>Bacteria</taxon>
        <taxon>Pseudomonadati</taxon>
        <taxon>Pseudomonadota</taxon>
        <taxon>Gammaproteobacteria</taxon>
        <taxon>Vibrionales</taxon>
        <taxon>Vibrionaceae</taxon>
        <taxon>Grimontia</taxon>
    </lineage>
</organism>
<accession>A0A377HPX5</accession>